<dbReference type="EMBL" id="MU003494">
    <property type="protein sequence ID" value="KAF2476277.1"/>
    <property type="molecule type" value="Genomic_DNA"/>
</dbReference>
<accession>A0ACB6RCN4</accession>
<reference evidence="1" key="1">
    <citation type="journal article" date="2020" name="Stud. Mycol.">
        <title>101 Dothideomycetes genomes: a test case for predicting lifestyles and emergence of pathogens.</title>
        <authorList>
            <person name="Haridas S."/>
            <person name="Albert R."/>
            <person name="Binder M."/>
            <person name="Bloem J."/>
            <person name="Labutti K."/>
            <person name="Salamov A."/>
            <person name="Andreopoulos B."/>
            <person name="Baker S."/>
            <person name="Barry K."/>
            <person name="Bills G."/>
            <person name="Bluhm B."/>
            <person name="Cannon C."/>
            <person name="Castanera R."/>
            <person name="Culley D."/>
            <person name="Daum C."/>
            <person name="Ezra D."/>
            <person name="Gonzalez J."/>
            <person name="Henrissat B."/>
            <person name="Kuo A."/>
            <person name="Liang C."/>
            <person name="Lipzen A."/>
            <person name="Lutzoni F."/>
            <person name="Magnuson J."/>
            <person name="Mondo S."/>
            <person name="Nolan M."/>
            <person name="Ohm R."/>
            <person name="Pangilinan J."/>
            <person name="Park H.-J."/>
            <person name="Ramirez L."/>
            <person name="Alfaro M."/>
            <person name="Sun H."/>
            <person name="Tritt A."/>
            <person name="Yoshinaga Y."/>
            <person name="Zwiers L.-H."/>
            <person name="Turgeon B."/>
            <person name="Goodwin S."/>
            <person name="Spatafora J."/>
            <person name="Crous P."/>
            <person name="Grigoriev I."/>
        </authorList>
    </citation>
    <scope>NUCLEOTIDE SEQUENCE</scope>
    <source>
        <strain evidence="1">ATCC 200398</strain>
    </source>
</reference>
<keyword evidence="2" id="KW-1185">Reference proteome</keyword>
<protein>
    <submittedName>
        <fullName evidence="1">Uncharacterized protein</fullName>
    </submittedName>
</protein>
<name>A0ACB6RCN4_9PLEO</name>
<sequence>MFPPKSYGTTNSHWNPARTNGKNCAMTSPFVKQSQELPCQKSNSTDGFNEAFSTLFGWWEFTLHYTRLSLGKAFEFAVLDLPAFLADDASSGDLNSAYERFPLQFEDLTENLIARAGCRRNIFDDCLTVPSTIRGTEELLLSGHPEEWPTAFTILTILMLVRLNVQIATDFCPGFISAERIIPSLLLKHASIDGESTRLAIFGINGDGFYCQGSLSRYVGSKSSSLMHQPFSSRPLCLGLASLTLGLLASISDKMQKTFLEIPNCKNESES</sequence>
<evidence type="ECO:0000313" key="1">
    <source>
        <dbReference type="EMBL" id="KAF2476277.1"/>
    </source>
</evidence>
<comment type="caution">
    <text evidence="1">The sequence shown here is derived from an EMBL/GenBank/DDBJ whole genome shotgun (WGS) entry which is preliminary data.</text>
</comment>
<organism evidence="1 2">
    <name type="scientific">Lindgomyces ingoldianus</name>
    <dbReference type="NCBI Taxonomy" id="673940"/>
    <lineage>
        <taxon>Eukaryota</taxon>
        <taxon>Fungi</taxon>
        <taxon>Dikarya</taxon>
        <taxon>Ascomycota</taxon>
        <taxon>Pezizomycotina</taxon>
        <taxon>Dothideomycetes</taxon>
        <taxon>Pleosporomycetidae</taxon>
        <taxon>Pleosporales</taxon>
        <taxon>Lindgomycetaceae</taxon>
        <taxon>Lindgomyces</taxon>
    </lineage>
</organism>
<gene>
    <name evidence="1" type="ORF">BDR25DRAFT_390901</name>
</gene>
<evidence type="ECO:0000313" key="2">
    <source>
        <dbReference type="Proteomes" id="UP000799755"/>
    </source>
</evidence>
<proteinExistence type="predicted"/>
<dbReference type="Proteomes" id="UP000799755">
    <property type="component" value="Unassembled WGS sequence"/>
</dbReference>